<dbReference type="Gene3D" id="3.30.200.20">
    <property type="entry name" value="Phosphorylase Kinase, domain 1"/>
    <property type="match status" value="1"/>
</dbReference>
<keyword evidence="5" id="KW-0067">ATP-binding</keyword>
<dbReference type="Gene3D" id="2.60.40.10">
    <property type="entry name" value="Immunoglobulins"/>
    <property type="match status" value="5"/>
</dbReference>
<keyword evidence="6" id="KW-0460">Magnesium</keyword>
<feature type="compositionally biased region" description="Low complexity" evidence="7">
    <location>
        <begin position="697"/>
        <end position="721"/>
    </location>
</feature>
<dbReference type="GO" id="GO:0016020">
    <property type="term" value="C:membrane"/>
    <property type="evidence" value="ECO:0007669"/>
    <property type="project" value="UniProtKB-SubCell"/>
</dbReference>
<keyword evidence="11" id="KW-0808">Transferase</keyword>
<feature type="region of interest" description="Disordered" evidence="7">
    <location>
        <begin position="608"/>
        <end position="628"/>
    </location>
</feature>
<keyword evidence="12" id="KW-1185">Reference proteome</keyword>
<name>A0A423TK76_PENVA</name>
<evidence type="ECO:0000313" key="12">
    <source>
        <dbReference type="Proteomes" id="UP000283509"/>
    </source>
</evidence>
<dbReference type="SMART" id="SM00408">
    <property type="entry name" value="IGc2"/>
    <property type="match status" value="5"/>
</dbReference>
<dbReference type="Gene3D" id="1.10.510.10">
    <property type="entry name" value="Transferase(Phosphotransferase) domain 1"/>
    <property type="match status" value="1"/>
</dbReference>
<dbReference type="SMART" id="SM00406">
    <property type="entry name" value="IGv"/>
    <property type="match status" value="3"/>
</dbReference>
<dbReference type="PROSITE" id="PS50011">
    <property type="entry name" value="PROTEIN_KINASE_DOM"/>
    <property type="match status" value="1"/>
</dbReference>
<dbReference type="PRINTS" id="PR00109">
    <property type="entry name" value="TYRKINASE"/>
</dbReference>
<feature type="compositionally biased region" description="Basic and acidic residues" evidence="7">
    <location>
        <begin position="725"/>
        <end position="742"/>
    </location>
</feature>
<dbReference type="EMBL" id="QCYY01001600">
    <property type="protein sequence ID" value="ROT76862.1"/>
    <property type="molecule type" value="Genomic_DNA"/>
</dbReference>
<sequence length="1043" mass="112903">MRINDVGYDVTDQLQRKEAHPITSSDLGTDSRDLAGVAESSRVVLADHRELDSVKPGSTVTLRCRVDGGPDLYYTWKSQTDASPRTKRHPTTLSLSPRPTDPRLPSIVDVPESLVVGPDRGALLKCSYEEGTLTEWYLQDSGPLTNSSRRLVLGNGSLQILAASMGDEGVYKCVGVHPDRVDSSSYAATLTLAYLDDKTPPTLEPGPNIRASHVVGKGGRLRVICLPPPGLPRPEVTWVAPQLQRLQSSGSIQVDGAALVVEDATEDHAGNYTCIVSNLAGNASRALELVVTRKPEVQMMTSSISVLEEETGRLECRMDTSPPPYTNVSWTRDGHPVSVDDYRVSLSGMGEGVSQGVSVLRIRWARLEDAGLYVCVVTTEGHPPVHTMPAKFGVIERLKFSPRPLDSRVEVGGNVSIPCEARGEVTPEVTWYRPNATKLVEAASRDNIQVTDGTLEVIGAELLDSGVYVCMASSQQESPVMEWVTHSPVQVDKGGTLVLECRARGTPRPSIHWDYNHTPNAFDPDRVEMHGNGTLQLSGVRREDGGVYGCTAGNMGGLVRAEITVSVSGESIQPLGRTVGVAVGGAAAYIALVGAMLIYCRQRRLRLKNSPPHTRGEGSEEAQSPEEQERLMYTARQSGVLDGDIREFGAATSKAGAQLDPACQVQLSQVSTHTLGTSTHLGLSQASTKTIGGSSVSTQHSSPQQPNSSPSAQSTAQAGPSDAMYPRHEASNHASGQDKGKIQRENIQVLLTLGRGEFGEVQLARLRTSPEDSDGEDTPPDPDKLVMVKVVSTRDEQLLAEVCREAAMFSGPPHPHLVSALGLCTSHTPHLLVTQYTDWGDLKQFLLATRKESPRPLGSLRPPPLTYQQCLSLALQVAEALEYLSGRRHTHKDIAARNCLITSKLQVKLAAPALTRDAYQAEYCTYRNQVLPVRWLAPEALLEDEYSMKSSVFSWAWLAWEILTQATLPHSTITAGDDRRPKRRPPVLAAPRNAVGPREPPVLVLAAVPEGSTRHPVRGRDAEDPLLKSCRRGRKGNALTATT</sequence>
<dbReference type="CDD" id="cd00096">
    <property type="entry name" value="Ig"/>
    <property type="match status" value="2"/>
</dbReference>
<evidence type="ECO:0000256" key="8">
    <source>
        <dbReference type="SAM" id="Phobius"/>
    </source>
</evidence>
<evidence type="ECO:0000256" key="5">
    <source>
        <dbReference type="PIRSR" id="PIRSR000615-2"/>
    </source>
</evidence>
<dbReference type="InterPro" id="IPR036179">
    <property type="entry name" value="Ig-like_dom_sf"/>
</dbReference>
<dbReference type="InterPro" id="IPR011009">
    <property type="entry name" value="Kinase-like_dom_sf"/>
</dbReference>
<evidence type="ECO:0000313" key="11">
    <source>
        <dbReference type="EMBL" id="ROT76862.1"/>
    </source>
</evidence>
<protein>
    <submittedName>
        <fullName evidence="11">Putative tyrosine-protein kinase-like otk isoform X2</fullName>
    </submittedName>
</protein>
<organism evidence="11 12">
    <name type="scientific">Penaeus vannamei</name>
    <name type="common">Whiteleg shrimp</name>
    <name type="synonym">Litopenaeus vannamei</name>
    <dbReference type="NCBI Taxonomy" id="6689"/>
    <lineage>
        <taxon>Eukaryota</taxon>
        <taxon>Metazoa</taxon>
        <taxon>Ecdysozoa</taxon>
        <taxon>Arthropoda</taxon>
        <taxon>Crustacea</taxon>
        <taxon>Multicrustacea</taxon>
        <taxon>Malacostraca</taxon>
        <taxon>Eumalacostraca</taxon>
        <taxon>Eucarida</taxon>
        <taxon>Decapoda</taxon>
        <taxon>Dendrobranchiata</taxon>
        <taxon>Penaeoidea</taxon>
        <taxon>Penaeidae</taxon>
        <taxon>Penaeus</taxon>
    </lineage>
</organism>
<keyword evidence="3" id="KW-0393">Immunoglobulin domain</keyword>
<dbReference type="InterPro" id="IPR007110">
    <property type="entry name" value="Ig-like_dom"/>
</dbReference>
<reference evidence="11 12" key="2">
    <citation type="submission" date="2019-01" db="EMBL/GenBank/DDBJ databases">
        <title>The decoding of complex shrimp genome reveals the adaptation for benthos swimmer, frequently molting mechanism and breeding impact on genome.</title>
        <authorList>
            <person name="Sun Y."/>
            <person name="Gao Y."/>
            <person name="Yu Y."/>
        </authorList>
    </citation>
    <scope>NUCLEOTIDE SEQUENCE [LARGE SCALE GENOMIC DNA]</scope>
    <source>
        <tissue evidence="11">Muscle</tissue>
    </source>
</reference>
<dbReference type="InterPro" id="IPR000719">
    <property type="entry name" value="Prot_kinase_dom"/>
</dbReference>
<feature type="domain" description="Ig-like" evidence="10">
    <location>
        <begin position="295"/>
        <end position="378"/>
    </location>
</feature>
<keyword evidence="8" id="KW-0472">Membrane</keyword>
<feature type="binding site" evidence="6">
    <location>
        <position position="898"/>
    </location>
    <ligand>
        <name>Mg(2+)</name>
        <dbReference type="ChEBI" id="CHEBI:18420"/>
    </ligand>
</feature>
<dbReference type="GO" id="GO:0004672">
    <property type="term" value="F:protein kinase activity"/>
    <property type="evidence" value="ECO:0007669"/>
    <property type="project" value="InterPro"/>
</dbReference>
<dbReference type="PROSITE" id="PS50835">
    <property type="entry name" value="IG_LIKE"/>
    <property type="match status" value="5"/>
</dbReference>
<dbReference type="PANTHER" id="PTHR10075">
    <property type="entry name" value="BASIGIN RELATED"/>
    <property type="match status" value="1"/>
</dbReference>
<evidence type="ECO:0000256" key="6">
    <source>
        <dbReference type="PIRSR" id="PIRSR000615-3"/>
    </source>
</evidence>
<feature type="domain" description="Ig-like" evidence="10">
    <location>
        <begin position="479"/>
        <end position="566"/>
    </location>
</feature>
<comment type="caution">
    <text evidence="11">The sequence shown here is derived from an EMBL/GenBank/DDBJ whole genome shotgun (WGS) entry which is preliminary data.</text>
</comment>
<feature type="transmembrane region" description="Helical" evidence="8">
    <location>
        <begin position="579"/>
        <end position="600"/>
    </location>
</feature>
<dbReference type="InterPro" id="IPR001245">
    <property type="entry name" value="Ser-Thr/Tyr_kinase_cat_dom"/>
</dbReference>
<dbReference type="GO" id="GO:0007399">
    <property type="term" value="P:nervous system development"/>
    <property type="evidence" value="ECO:0007669"/>
    <property type="project" value="UniProtKB-ARBA"/>
</dbReference>
<dbReference type="SMART" id="SM00409">
    <property type="entry name" value="IG"/>
    <property type="match status" value="5"/>
</dbReference>
<keyword evidence="8" id="KW-0812">Transmembrane</keyword>
<keyword evidence="11" id="KW-0418">Kinase</keyword>
<dbReference type="GO" id="GO:0005524">
    <property type="term" value="F:ATP binding"/>
    <property type="evidence" value="ECO:0007669"/>
    <property type="project" value="UniProtKB-KW"/>
</dbReference>
<keyword evidence="5" id="KW-0547">Nucleotide-binding</keyword>
<dbReference type="InterPro" id="IPR003599">
    <property type="entry name" value="Ig_sub"/>
</dbReference>
<dbReference type="InterPro" id="IPR003598">
    <property type="entry name" value="Ig_sub2"/>
</dbReference>
<dbReference type="SUPFAM" id="SSF56112">
    <property type="entry name" value="Protein kinase-like (PK-like)"/>
    <property type="match status" value="1"/>
</dbReference>
<dbReference type="InterPro" id="IPR013783">
    <property type="entry name" value="Ig-like_fold"/>
</dbReference>
<dbReference type="AlphaFoldDB" id="A0A423TK76"/>
<comment type="subcellular location">
    <subcellularLocation>
        <location evidence="1">Membrane</location>
        <topology evidence="1">Single-pass membrane protein</topology>
    </subcellularLocation>
</comment>
<feature type="region of interest" description="Disordered" evidence="7">
    <location>
        <begin position="1013"/>
        <end position="1043"/>
    </location>
</feature>
<accession>A0A423TK76</accession>
<dbReference type="STRING" id="6689.A0A423TK76"/>
<feature type="region of interest" description="Disordered" evidence="7">
    <location>
        <begin position="972"/>
        <end position="995"/>
    </location>
</feature>
<dbReference type="Pfam" id="PF07714">
    <property type="entry name" value="PK_Tyr_Ser-Thr"/>
    <property type="match status" value="1"/>
</dbReference>
<keyword evidence="6" id="KW-0479">Metal-binding</keyword>
<keyword evidence="8" id="KW-1133">Transmembrane helix</keyword>
<dbReference type="GO" id="GO:0046872">
    <property type="term" value="F:metal ion binding"/>
    <property type="evidence" value="ECO:0007669"/>
    <property type="project" value="UniProtKB-KW"/>
</dbReference>
<evidence type="ECO:0000259" key="10">
    <source>
        <dbReference type="PROSITE" id="PS50835"/>
    </source>
</evidence>
<feature type="domain" description="Protein kinase" evidence="9">
    <location>
        <begin position="747"/>
        <end position="1043"/>
    </location>
</feature>
<dbReference type="GO" id="GO:0048468">
    <property type="term" value="P:cell development"/>
    <property type="evidence" value="ECO:0007669"/>
    <property type="project" value="UniProtKB-ARBA"/>
</dbReference>
<feature type="active site" description="Proton acceptor" evidence="4">
    <location>
        <position position="893"/>
    </location>
</feature>
<evidence type="ECO:0000256" key="3">
    <source>
        <dbReference type="ARBA" id="ARBA00023319"/>
    </source>
</evidence>
<evidence type="ECO:0000256" key="2">
    <source>
        <dbReference type="ARBA" id="ARBA00023180"/>
    </source>
</evidence>
<evidence type="ECO:0000256" key="4">
    <source>
        <dbReference type="PIRSR" id="PIRSR000615-1"/>
    </source>
</evidence>
<dbReference type="PANTHER" id="PTHR10075:SF100">
    <property type="entry name" value="FASCICLIN-2"/>
    <property type="match status" value="1"/>
</dbReference>
<dbReference type="InterPro" id="IPR013106">
    <property type="entry name" value="Ig_V-set"/>
</dbReference>
<reference evidence="11 12" key="1">
    <citation type="submission" date="2018-04" db="EMBL/GenBank/DDBJ databases">
        <authorList>
            <person name="Zhang X."/>
            <person name="Yuan J."/>
            <person name="Li F."/>
            <person name="Xiang J."/>
        </authorList>
    </citation>
    <scope>NUCLEOTIDE SEQUENCE [LARGE SCALE GENOMIC DNA]</scope>
    <source>
        <tissue evidence="11">Muscle</tissue>
    </source>
</reference>
<dbReference type="PIRSF" id="PIRSF000615">
    <property type="entry name" value="TyrPK_CSF1-R"/>
    <property type="match status" value="1"/>
</dbReference>
<dbReference type="Pfam" id="PF13927">
    <property type="entry name" value="Ig_3"/>
    <property type="match status" value="4"/>
</dbReference>
<evidence type="ECO:0000256" key="7">
    <source>
        <dbReference type="SAM" id="MobiDB-lite"/>
    </source>
</evidence>
<evidence type="ECO:0000259" key="9">
    <source>
        <dbReference type="PROSITE" id="PS50011"/>
    </source>
</evidence>
<proteinExistence type="predicted"/>
<dbReference type="OrthoDB" id="2413561at2759"/>
<feature type="binding site" evidence="5">
    <location>
        <position position="897"/>
    </location>
    <ligand>
        <name>ATP</name>
        <dbReference type="ChEBI" id="CHEBI:30616"/>
    </ligand>
</feature>
<feature type="domain" description="Ig-like" evidence="10">
    <location>
        <begin position="383"/>
        <end position="474"/>
    </location>
</feature>
<gene>
    <name evidence="11" type="ORF">C7M84_004536</name>
</gene>
<evidence type="ECO:0000256" key="1">
    <source>
        <dbReference type="ARBA" id="ARBA00004167"/>
    </source>
</evidence>
<dbReference type="SUPFAM" id="SSF48726">
    <property type="entry name" value="Immunoglobulin"/>
    <property type="match status" value="5"/>
</dbReference>
<keyword evidence="2" id="KW-0325">Glycoprotein</keyword>
<feature type="domain" description="Ig-like" evidence="10">
    <location>
        <begin position="201"/>
        <end position="292"/>
    </location>
</feature>
<feature type="region of interest" description="Disordered" evidence="7">
    <location>
        <begin position="688"/>
        <end position="742"/>
    </location>
</feature>
<dbReference type="Proteomes" id="UP000283509">
    <property type="component" value="Unassembled WGS sequence"/>
</dbReference>
<feature type="domain" description="Ig-like" evidence="10">
    <location>
        <begin position="41"/>
        <end position="191"/>
    </location>
</feature>
<feature type="region of interest" description="Disordered" evidence="7">
    <location>
        <begin position="77"/>
        <end position="106"/>
    </location>
</feature>